<gene>
    <name evidence="3" type="ORF">L196_02550</name>
</gene>
<dbReference type="EMBL" id="ASHL01000001">
    <property type="protein sequence ID" value="EPD14341.1"/>
    <property type="molecule type" value="Genomic_DNA"/>
</dbReference>
<dbReference type="InterPro" id="IPR029787">
    <property type="entry name" value="Nucleotide_cyclase"/>
</dbReference>
<dbReference type="Pfam" id="PF01590">
    <property type="entry name" value="GAF"/>
    <property type="match status" value="1"/>
</dbReference>
<dbReference type="Proteomes" id="UP000015462">
    <property type="component" value="Unassembled WGS sequence"/>
</dbReference>
<dbReference type="GO" id="GO:0003824">
    <property type="term" value="F:catalytic activity"/>
    <property type="evidence" value="ECO:0007669"/>
    <property type="project" value="UniProtKB-ARBA"/>
</dbReference>
<evidence type="ECO:0000313" key="3">
    <source>
        <dbReference type="EMBL" id="EPD14341.1"/>
    </source>
</evidence>
<dbReference type="Gene3D" id="3.30.70.270">
    <property type="match status" value="1"/>
</dbReference>
<sequence length="320" mass="36128">MEKPIIPDNEQSRLKALHSLNVLDTPPEERFDRLTRLAKRMFNVPIALVSLVDENRQWFKSCVGLSVCETPRDISFCGHTILGNDIFIVPDTLVDPRFADNPLVLNDPCIRFYAGCPLRHLDGSMLGTLCIIDQEPRDISQEDLDILNDLADLASRELMAIELATLDELTKISNRRGFIKLAEHSLTICTRQNIPVSIAFLDLNSFKPINDTFGHAEGDTALIAFAELMKKSFRKSDVFARIGGDEFAILLTDTLAQPAEKTMARFRRALRLYNKTANRGYNIEFSEGIIPIDLEQTPSIESLLNQADSLMYQQKNTSRK</sequence>
<dbReference type="InterPro" id="IPR029016">
    <property type="entry name" value="GAF-like_dom_sf"/>
</dbReference>
<dbReference type="PROSITE" id="PS50887">
    <property type="entry name" value="GGDEF"/>
    <property type="match status" value="1"/>
</dbReference>
<accession>A0AB33Z578</accession>
<evidence type="ECO:0000313" key="4">
    <source>
        <dbReference type="Proteomes" id="UP000015462"/>
    </source>
</evidence>
<dbReference type="RefSeq" id="WP_016389848.1">
    <property type="nucleotide sequence ID" value="NZ_KE646805.1"/>
</dbReference>
<comment type="cofactor">
    <cofactor evidence="1">
        <name>Mg(2+)</name>
        <dbReference type="ChEBI" id="CHEBI:18420"/>
    </cofactor>
</comment>
<dbReference type="SUPFAM" id="SSF55073">
    <property type="entry name" value="Nucleotide cyclase"/>
    <property type="match status" value="1"/>
</dbReference>
<keyword evidence="4" id="KW-1185">Reference proteome</keyword>
<dbReference type="AlphaFoldDB" id="A0AB33Z578"/>
<organism evidence="3 4">
    <name type="scientific">Cycloclasticus pugetii</name>
    <dbReference type="NCBI Taxonomy" id="34068"/>
    <lineage>
        <taxon>Bacteria</taxon>
        <taxon>Pseudomonadati</taxon>
        <taxon>Pseudomonadota</taxon>
        <taxon>Gammaproteobacteria</taxon>
        <taxon>Thiotrichales</taxon>
        <taxon>Piscirickettsiaceae</taxon>
        <taxon>Cycloclasticus</taxon>
    </lineage>
</organism>
<evidence type="ECO:0000256" key="1">
    <source>
        <dbReference type="ARBA" id="ARBA00001946"/>
    </source>
</evidence>
<dbReference type="PANTHER" id="PTHR43102">
    <property type="entry name" value="SLR1143 PROTEIN"/>
    <property type="match status" value="1"/>
</dbReference>
<proteinExistence type="predicted"/>
<dbReference type="Gene3D" id="3.30.450.40">
    <property type="match status" value="1"/>
</dbReference>
<dbReference type="SUPFAM" id="SSF55781">
    <property type="entry name" value="GAF domain-like"/>
    <property type="match status" value="1"/>
</dbReference>
<name>A0AB33Z578_9GAMM</name>
<dbReference type="CDD" id="cd01949">
    <property type="entry name" value="GGDEF"/>
    <property type="match status" value="1"/>
</dbReference>
<dbReference type="NCBIfam" id="TIGR00254">
    <property type="entry name" value="GGDEF"/>
    <property type="match status" value="1"/>
</dbReference>
<dbReference type="InterPro" id="IPR000160">
    <property type="entry name" value="GGDEF_dom"/>
</dbReference>
<dbReference type="FunFam" id="3.30.70.270:FF:000001">
    <property type="entry name" value="Diguanylate cyclase domain protein"/>
    <property type="match status" value="1"/>
</dbReference>
<dbReference type="InterPro" id="IPR043128">
    <property type="entry name" value="Rev_trsase/Diguanyl_cyclase"/>
</dbReference>
<dbReference type="InterPro" id="IPR003018">
    <property type="entry name" value="GAF"/>
</dbReference>
<dbReference type="SMART" id="SM00267">
    <property type="entry name" value="GGDEF"/>
    <property type="match status" value="1"/>
</dbReference>
<dbReference type="Pfam" id="PF00990">
    <property type="entry name" value="GGDEF"/>
    <property type="match status" value="1"/>
</dbReference>
<reference evidence="3 4" key="1">
    <citation type="journal article" date="2013" name="Genome Announc.">
        <title>Genome Sequence of the Pyrene- and Fluoranthene-Degrading Bacterium Cycloclasticus sp. Strain PY97M.</title>
        <authorList>
            <person name="Cui Z."/>
            <person name="Xu G."/>
            <person name="Li Q."/>
            <person name="Gao W."/>
            <person name="Zheng L."/>
        </authorList>
    </citation>
    <scope>NUCLEOTIDE SEQUENCE [LARGE SCALE GENOMIC DNA]</scope>
    <source>
        <strain evidence="3 4">PY97M</strain>
    </source>
</reference>
<dbReference type="SMART" id="SM00065">
    <property type="entry name" value="GAF"/>
    <property type="match status" value="1"/>
</dbReference>
<feature type="domain" description="GGDEF" evidence="2">
    <location>
        <begin position="194"/>
        <end position="320"/>
    </location>
</feature>
<comment type="caution">
    <text evidence="3">The sequence shown here is derived from an EMBL/GenBank/DDBJ whole genome shotgun (WGS) entry which is preliminary data.</text>
</comment>
<protein>
    <submittedName>
        <fullName evidence="3">Bifunctional adenylate cyclase/hybrid sensor diguanylate cyclase/response regulator</fullName>
    </submittedName>
</protein>
<evidence type="ECO:0000259" key="2">
    <source>
        <dbReference type="PROSITE" id="PS50887"/>
    </source>
</evidence>
<dbReference type="PANTHER" id="PTHR43102:SF2">
    <property type="entry name" value="GAF DOMAIN-CONTAINING PROTEIN"/>
    <property type="match status" value="1"/>
</dbReference>